<gene>
    <name evidence="1" type="ORF">CMV_022010</name>
</gene>
<evidence type="ECO:0000313" key="2">
    <source>
        <dbReference type="Proteomes" id="UP000737018"/>
    </source>
</evidence>
<dbReference type="Proteomes" id="UP000737018">
    <property type="component" value="Unassembled WGS sequence"/>
</dbReference>
<reference evidence="1" key="1">
    <citation type="submission" date="2020-03" db="EMBL/GenBank/DDBJ databases">
        <title>Castanea mollissima Vanexum genome sequencing.</title>
        <authorList>
            <person name="Staton M."/>
        </authorList>
    </citation>
    <scope>NUCLEOTIDE SEQUENCE</scope>
    <source>
        <tissue evidence="1">Leaf</tissue>
    </source>
</reference>
<protein>
    <submittedName>
        <fullName evidence="1">Uncharacterized protein</fullName>
    </submittedName>
</protein>
<dbReference type="EMBL" id="JRKL02004508">
    <property type="protein sequence ID" value="KAF3952430.1"/>
    <property type="molecule type" value="Genomic_DNA"/>
</dbReference>
<name>A0A8J4QN01_9ROSI</name>
<dbReference type="AlphaFoldDB" id="A0A8J4QN01"/>
<sequence>MGSNSLNYTRALLDEDARGRHHEFIIVIEDKGPIWLKKDTGYPELWNQLGMDQKLADRHQGEFREHKGS</sequence>
<accession>A0A8J4QN01</accession>
<proteinExistence type="predicted"/>
<keyword evidence="2" id="KW-1185">Reference proteome</keyword>
<comment type="caution">
    <text evidence="1">The sequence shown here is derived from an EMBL/GenBank/DDBJ whole genome shotgun (WGS) entry which is preliminary data.</text>
</comment>
<evidence type="ECO:0000313" key="1">
    <source>
        <dbReference type="EMBL" id="KAF3952430.1"/>
    </source>
</evidence>
<organism evidence="1 2">
    <name type="scientific">Castanea mollissima</name>
    <name type="common">Chinese chestnut</name>
    <dbReference type="NCBI Taxonomy" id="60419"/>
    <lineage>
        <taxon>Eukaryota</taxon>
        <taxon>Viridiplantae</taxon>
        <taxon>Streptophyta</taxon>
        <taxon>Embryophyta</taxon>
        <taxon>Tracheophyta</taxon>
        <taxon>Spermatophyta</taxon>
        <taxon>Magnoliopsida</taxon>
        <taxon>eudicotyledons</taxon>
        <taxon>Gunneridae</taxon>
        <taxon>Pentapetalae</taxon>
        <taxon>rosids</taxon>
        <taxon>fabids</taxon>
        <taxon>Fagales</taxon>
        <taxon>Fagaceae</taxon>
        <taxon>Castanea</taxon>
    </lineage>
</organism>